<evidence type="ECO:0000313" key="1">
    <source>
        <dbReference type="EMBL" id="SNQ59544.1"/>
    </source>
</evidence>
<accession>A0A284VJV0</accession>
<organism evidence="1 2">
    <name type="scientific">Candidatus Methanoperedens nitratireducens</name>
    <dbReference type="NCBI Taxonomy" id="1392998"/>
    <lineage>
        <taxon>Archaea</taxon>
        <taxon>Methanobacteriati</taxon>
        <taxon>Methanobacteriota</taxon>
        <taxon>Stenosarchaea group</taxon>
        <taxon>Methanomicrobia</taxon>
        <taxon>Methanosarcinales</taxon>
        <taxon>ANME-2 cluster</taxon>
        <taxon>Candidatus Methanoperedentaceae</taxon>
        <taxon>Candidatus Methanoperedens</taxon>
    </lineage>
</organism>
<protein>
    <submittedName>
        <fullName evidence="1">Uncharacterized protein</fullName>
    </submittedName>
</protein>
<sequence length="41" mass="4853">MQEGIGTMIPCRVIGNINNDKEFEAQMKKEQEESERRERNN</sequence>
<keyword evidence="2" id="KW-1185">Reference proteome</keyword>
<proteinExistence type="predicted"/>
<name>A0A284VJV0_9EURY</name>
<dbReference type="AlphaFoldDB" id="A0A284VJV0"/>
<gene>
    <name evidence="1" type="ORF">MNV_1210027</name>
</gene>
<dbReference type="EMBL" id="FZMP01000026">
    <property type="protein sequence ID" value="SNQ59544.1"/>
    <property type="molecule type" value="Genomic_DNA"/>
</dbReference>
<dbReference type="RefSeq" id="WP_256999927.1">
    <property type="nucleotide sequence ID" value="NZ_FZMP01000026.1"/>
</dbReference>
<evidence type="ECO:0000313" key="2">
    <source>
        <dbReference type="Proteomes" id="UP000218615"/>
    </source>
</evidence>
<reference evidence="2" key="1">
    <citation type="submission" date="2017-06" db="EMBL/GenBank/DDBJ databases">
        <authorList>
            <person name="Cremers G."/>
        </authorList>
    </citation>
    <scope>NUCLEOTIDE SEQUENCE [LARGE SCALE GENOMIC DNA]</scope>
</reference>
<dbReference type="Proteomes" id="UP000218615">
    <property type="component" value="Unassembled WGS sequence"/>
</dbReference>